<dbReference type="AlphaFoldDB" id="A0A699HYF3"/>
<feature type="signal peptide" evidence="1">
    <location>
        <begin position="1"/>
        <end position="15"/>
    </location>
</feature>
<evidence type="ECO:0000256" key="1">
    <source>
        <dbReference type="SAM" id="SignalP"/>
    </source>
</evidence>
<comment type="caution">
    <text evidence="2">The sequence shown here is derived from an EMBL/GenBank/DDBJ whole genome shotgun (WGS) entry which is preliminary data.</text>
</comment>
<sequence length="176" mass="19923">MVLTTLVAFATVLYASVNERLRGNSGPKLTAGFSTSSSSAKRKMPPTTLLDNEAIYDFDALILSIFLEAKSGIFFLDYDNSINFYVTNLIMDALATNREPFLTLLKCSSVRSIFLSMLGVTPVELWVDDDLEEQREQKEKNGEQYKPARRAPYYSRCQSKLRGLSMWVRPNPYGRP</sequence>
<feature type="non-terminal residue" evidence="2">
    <location>
        <position position="1"/>
    </location>
</feature>
<keyword evidence="1" id="KW-0732">Signal</keyword>
<evidence type="ECO:0000313" key="2">
    <source>
        <dbReference type="EMBL" id="GEZ03452.1"/>
    </source>
</evidence>
<proteinExistence type="predicted"/>
<protein>
    <submittedName>
        <fullName evidence="2">Uncharacterized protein</fullName>
    </submittedName>
</protein>
<dbReference type="EMBL" id="BKCJ010234105">
    <property type="protein sequence ID" value="GEZ03452.1"/>
    <property type="molecule type" value="Genomic_DNA"/>
</dbReference>
<organism evidence="2">
    <name type="scientific">Tanacetum cinerariifolium</name>
    <name type="common">Dalmatian daisy</name>
    <name type="synonym">Chrysanthemum cinerariifolium</name>
    <dbReference type="NCBI Taxonomy" id="118510"/>
    <lineage>
        <taxon>Eukaryota</taxon>
        <taxon>Viridiplantae</taxon>
        <taxon>Streptophyta</taxon>
        <taxon>Embryophyta</taxon>
        <taxon>Tracheophyta</taxon>
        <taxon>Spermatophyta</taxon>
        <taxon>Magnoliopsida</taxon>
        <taxon>eudicotyledons</taxon>
        <taxon>Gunneridae</taxon>
        <taxon>Pentapetalae</taxon>
        <taxon>asterids</taxon>
        <taxon>campanulids</taxon>
        <taxon>Asterales</taxon>
        <taxon>Asteraceae</taxon>
        <taxon>Asteroideae</taxon>
        <taxon>Anthemideae</taxon>
        <taxon>Anthemidinae</taxon>
        <taxon>Tanacetum</taxon>
    </lineage>
</organism>
<accession>A0A699HYF3</accession>
<name>A0A699HYF3_TANCI</name>
<reference evidence="2" key="1">
    <citation type="journal article" date="2019" name="Sci. Rep.">
        <title>Draft genome of Tanacetum cinerariifolium, the natural source of mosquito coil.</title>
        <authorList>
            <person name="Yamashiro T."/>
            <person name="Shiraishi A."/>
            <person name="Satake H."/>
            <person name="Nakayama K."/>
        </authorList>
    </citation>
    <scope>NUCLEOTIDE SEQUENCE</scope>
</reference>
<feature type="chain" id="PRO_5025455928" evidence="1">
    <location>
        <begin position="16"/>
        <end position="176"/>
    </location>
</feature>
<gene>
    <name evidence="2" type="ORF">Tci_475425</name>
</gene>